<protein>
    <submittedName>
        <fullName evidence="2">Beta-lactamase hcpC</fullName>
        <ecNumber evidence="2">3.5.2.6</ecNumber>
    </submittedName>
</protein>
<evidence type="ECO:0000256" key="1">
    <source>
        <dbReference type="SAM" id="Phobius"/>
    </source>
</evidence>
<dbReference type="GO" id="GO:0008800">
    <property type="term" value="F:beta-lactamase activity"/>
    <property type="evidence" value="ECO:0007669"/>
    <property type="project" value="UniProtKB-EC"/>
</dbReference>
<feature type="transmembrane region" description="Helical" evidence="1">
    <location>
        <begin position="20"/>
        <end position="40"/>
    </location>
</feature>
<keyword evidence="1" id="KW-1133">Transmembrane helix</keyword>
<dbReference type="PANTHER" id="PTHR11102">
    <property type="entry name" value="SEL-1-LIKE PROTEIN"/>
    <property type="match status" value="1"/>
</dbReference>
<reference evidence="2 3" key="1">
    <citation type="submission" date="2018-06" db="EMBL/GenBank/DDBJ databases">
        <authorList>
            <consortium name="Pathogen Informatics"/>
            <person name="Doyle S."/>
        </authorList>
    </citation>
    <scope>NUCLEOTIDE SEQUENCE [LARGE SCALE GENOMIC DNA]</scope>
    <source>
        <strain evidence="2 3">NCTC10717</strain>
    </source>
</reference>
<dbReference type="OrthoDB" id="9792653at2"/>
<keyword evidence="3" id="KW-1185">Reference proteome</keyword>
<dbReference type="EC" id="3.5.2.6" evidence="2"/>
<proteinExistence type="predicted"/>
<name>A0A380MIV7_9GAMM</name>
<organism evidence="2 3">
    <name type="scientific">Suttonella indologenes</name>
    <dbReference type="NCBI Taxonomy" id="13276"/>
    <lineage>
        <taxon>Bacteria</taxon>
        <taxon>Pseudomonadati</taxon>
        <taxon>Pseudomonadota</taxon>
        <taxon>Gammaproteobacteria</taxon>
        <taxon>Cardiobacteriales</taxon>
        <taxon>Cardiobacteriaceae</taxon>
        <taxon>Suttonella</taxon>
    </lineage>
</organism>
<dbReference type="Gene3D" id="1.25.40.10">
    <property type="entry name" value="Tetratricopeptide repeat domain"/>
    <property type="match status" value="2"/>
</dbReference>
<dbReference type="InterPro" id="IPR006597">
    <property type="entry name" value="Sel1-like"/>
</dbReference>
<evidence type="ECO:0000313" key="3">
    <source>
        <dbReference type="Proteomes" id="UP000254575"/>
    </source>
</evidence>
<evidence type="ECO:0000313" key="2">
    <source>
        <dbReference type="EMBL" id="SUO91397.1"/>
    </source>
</evidence>
<dbReference type="EMBL" id="UHIA01000003">
    <property type="protein sequence ID" value="SUO91397.1"/>
    <property type="molecule type" value="Genomic_DNA"/>
</dbReference>
<dbReference type="PANTHER" id="PTHR11102:SF160">
    <property type="entry name" value="ERAD-ASSOCIATED E3 UBIQUITIN-PROTEIN LIGASE COMPONENT HRD3"/>
    <property type="match status" value="1"/>
</dbReference>
<keyword evidence="1" id="KW-0812">Transmembrane</keyword>
<dbReference type="Pfam" id="PF08238">
    <property type="entry name" value="Sel1"/>
    <property type="match status" value="5"/>
</dbReference>
<dbReference type="SMART" id="SM00671">
    <property type="entry name" value="SEL1"/>
    <property type="match status" value="5"/>
</dbReference>
<dbReference type="SUPFAM" id="SSF81901">
    <property type="entry name" value="HCP-like"/>
    <property type="match status" value="1"/>
</dbReference>
<dbReference type="Proteomes" id="UP000254575">
    <property type="component" value="Unassembled WGS sequence"/>
</dbReference>
<dbReference type="InterPro" id="IPR050767">
    <property type="entry name" value="Sel1_AlgK"/>
</dbReference>
<keyword evidence="2" id="KW-0378">Hydrolase</keyword>
<dbReference type="AlphaFoldDB" id="A0A380MIV7"/>
<dbReference type="InterPro" id="IPR011990">
    <property type="entry name" value="TPR-like_helical_dom_sf"/>
</dbReference>
<accession>A0A380MIV7</accession>
<dbReference type="RefSeq" id="WP_115217465.1">
    <property type="nucleotide sequence ID" value="NZ_UHIA01000003.1"/>
</dbReference>
<keyword evidence="1" id="KW-0472">Membrane</keyword>
<sequence length="324" mass="35649">MKNTNKTVQNSESAHGLPKGVTIAVLAALLALAAFVWISVSGRQAEEKSGLGLGLQTERQGAADNVSARAEAGDAEAQYRIAHDYIRKNDWANAVPWLEKAAAQGHGKAQNNLGVAYVQGLGVAKDNAKACELFKSAYQQLKDAKTADNLGMCLDERHTASGYAQAFEYFQIAAEKGDSHAQNALAQMYEKGEGTKMDKEKAIYWYRQAIIQNGNVESAYALGLMYARNEGFPKNKSNSTAAYMLLKSAWIKAAGRERQRLAEANLPKLLEELEANMPKEIKAQALEIEKFIKNHQMKDVLSRLEKLPFISPQEEEKALEPLAF</sequence>
<gene>
    <name evidence="2" type="primary">hcpC</name>
    <name evidence="2" type="ORF">NCTC10717_00140</name>
</gene>